<dbReference type="GO" id="GO:0140664">
    <property type="term" value="F:ATP-dependent DNA damage sensor activity"/>
    <property type="evidence" value="ECO:0007669"/>
    <property type="project" value="InterPro"/>
</dbReference>
<comment type="similarity">
    <text evidence="1">Belongs to the DNA mismatch repair MutS family.</text>
</comment>
<evidence type="ECO:0000313" key="9">
    <source>
        <dbReference type="Proteomes" id="UP000054279"/>
    </source>
</evidence>
<keyword evidence="9" id="KW-1185">Reference proteome</keyword>
<dbReference type="SMART" id="SM00534">
    <property type="entry name" value="MUTSac"/>
    <property type="match status" value="1"/>
</dbReference>
<dbReference type="Pfam" id="PF05188">
    <property type="entry name" value="MutS_II"/>
    <property type="match status" value="1"/>
</dbReference>
<dbReference type="InterPro" id="IPR045076">
    <property type="entry name" value="MutS"/>
</dbReference>
<organism evidence="8 9">
    <name type="scientific">Sphaerobolus stellatus (strain SS14)</name>
    <dbReference type="NCBI Taxonomy" id="990650"/>
    <lineage>
        <taxon>Eukaryota</taxon>
        <taxon>Fungi</taxon>
        <taxon>Dikarya</taxon>
        <taxon>Basidiomycota</taxon>
        <taxon>Agaricomycotina</taxon>
        <taxon>Agaricomycetes</taxon>
        <taxon>Phallomycetidae</taxon>
        <taxon>Geastrales</taxon>
        <taxon>Sphaerobolaceae</taxon>
        <taxon>Sphaerobolus</taxon>
    </lineage>
</organism>
<proteinExistence type="inferred from homology"/>
<evidence type="ECO:0000313" key="8">
    <source>
        <dbReference type="EMBL" id="KIJ41375.1"/>
    </source>
</evidence>
<dbReference type="SUPFAM" id="SSF52540">
    <property type="entry name" value="P-loop containing nucleoside triphosphate hydrolases"/>
    <property type="match status" value="1"/>
</dbReference>
<feature type="region of interest" description="Disordered" evidence="6">
    <location>
        <begin position="1"/>
        <end position="45"/>
    </location>
</feature>
<dbReference type="GO" id="GO:0005524">
    <property type="term" value="F:ATP binding"/>
    <property type="evidence" value="ECO:0007669"/>
    <property type="project" value="UniProtKB-KW"/>
</dbReference>
<dbReference type="SMART" id="SM00533">
    <property type="entry name" value="MUTSd"/>
    <property type="match status" value="1"/>
</dbReference>
<keyword evidence="5" id="KW-0238">DNA-binding</keyword>
<keyword evidence="4" id="KW-0067">ATP-binding</keyword>
<feature type="domain" description="DNA mismatch repair proteins mutS family" evidence="7">
    <location>
        <begin position="638"/>
        <end position="654"/>
    </location>
</feature>
<evidence type="ECO:0000259" key="7">
    <source>
        <dbReference type="PROSITE" id="PS00486"/>
    </source>
</evidence>
<dbReference type="InterPro" id="IPR016151">
    <property type="entry name" value="DNA_mismatch_repair_MutS_N"/>
</dbReference>
<evidence type="ECO:0000256" key="5">
    <source>
        <dbReference type="ARBA" id="ARBA00023125"/>
    </source>
</evidence>
<name>A0A0C9VSG3_SPHS4</name>
<dbReference type="HOGENOM" id="CLU_002472_1_3_1"/>
<dbReference type="PIRSF" id="PIRSF037677">
    <property type="entry name" value="DNA_mis_repair_Msh6"/>
    <property type="match status" value="1"/>
</dbReference>
<evidence type="ECO:0000256" key="1">
    <source>
        <dbReference type="ARBA" id="ARBA00006271"/>
    </source>
</evidence>
<keyword evidence="3" id="KW-0227">DNA damage</keyword>
<dbReference type="Gene3D" id="1.10.1420.10">
    <property type="match status" value="2"/>
</dbReference>
<dbReference type="GO" id="GO:0032301">
    <property type="term" value="C:MutSalpha complex"/>
    <property type="evidence" value="ECO:0007669"/>
    <property type="project" value="TreeGrafter"/>
</dbReference>
<dbReference type="InterPro" id="IPR036678">
    <property type="entry name" value="MutS_con_dom_sf"/>
</dbReference>
<dbReference type="InterPro" id="IPR036187">
    <property type="entry name" value="DNA_mismatch_repair_MutS_sf"/>
</dbReference>
<evidence type="ECO:0000256" key="2">
    <source>
        <dbReference type="ARBA" id="ARBA00022741"/>
    </source>
</evidence>
<dbReference type="SUPFAM" id="SSF48334">
    <property type="entry name" value="DNA repair protein MutS, domain III"/>
    <property type="match status" value="1"/>
</dbReference>
<dbReference type="OrthoDB" id="121051at2759"/>
<dbReference type="InterPro" id="IPR007696">
    <property type="entry name" value="DNA_mismatch_repair_MutS_core"/>
</dbReference>
<protein>
    <recommendedName>
        <fullName evidence="7">DNA mismatch repair proteins mutS family domain-containing protein</fullName>
    </recommendedName>
</protein>
<dbReference type="Gene3D" id="3.40.50.300">
    <property type="entry name" value="P-loop containing nucleotide triphosphate hydrolases"/>
    <property type="match status" value="1"/>
</dbReference>
<feature type="non-terminal residue" evidence="8">
    <location>
        <position position="1"/>
    </location>
</feature>
<dbReference type="SUPFAM" id="SSF53150">
    <property type="entry name" value="DNA repair protein MutS, domain II"/>
    <property type="match status" value="1"/>
</dbReference>
<accession>A0A0C9VSG3</accession>
<dbReference type="InterPro" id="IPR017261">
    <property type="entry name" value="DNA_mismatch_repair_MutS/MSH"/>
</dbReference>
<evidence type="ECO:0000256" key="4">
    <source>
        <dbReference type="ARBA" id="ARBA00022840"/>
    </source>
</evidence>
<dbReference type="InterPro" id="IPR007860">
    <property type="entry name" value="DNA_mmatch_repair_MutS_con_dom"/>
</dbReference>
<dbReference type="Pfam" id="PF01624">
    <property type="entry name" value="MutS_I"/>
    <property type="match status" value="1"/>
</dbReference>
<dbReference type="EMBL" id="KN837137">
    <property type="protein sequence ID" value="KIJ41375.1"/>
    <property type="molecule type" value="Genomic_DNA"/>
</dbReference>
<sequence length="808" mass="91206">AASDFELDDQRIQKSKYKPAGEPEKKKSFVKKPTGTKSAATGSQSLMLTAAEQRALEKNDKQNKQNKQNKEDFFSFLVDVRDKDKNRPGDSNYDSRTLYIPPSAWKNFTPIEKQFWEIKQNYFDTVIFFQKEKFIELYEDDARIGNRVFDLKLTSRVKMVMVRFSPFDYLSSAHFFNVLRKFLAKGYKVAHVAQAETALGAEMRRTADKGAKSSNGNDTIVRRELNKIYTNGTLVDADLLMDDEAGHCVSIREDEENNTFGICILDSATSQFDLSSFVDDVCRTKLETVMRQLRPKEIIFTKGNLSVTTTRLFRNVLDSSCLWNSLRPSEGFKYDEAVYQLKEMFHDDDDAMEEGQGLPEAIREMLGHKETIEALGGMIWYVQPWDGVTYAMTDHLIGNVLIVIQTLISDISILCISQEIYQVETSANQKDIPKDWKKTGSNKAVKRWSVPALAGNIRKLQEARERRNTVIKEYKYRIYGEFDVDRAIWLRVVKVVAELDCLFSLAKSSMALGEPACKPTFVESESAFIDFEELRHPALQLKGDFIPNDVRLGDKVGRIMLLTGPNMAGKSTIMRMTAAGVIMAQLGMLVPAKSARLAPADSILTRMGAYDNMFSNSSTFKVELDECCKILRDATPKSLVILDELGRGTSTFDGMAIAEAVLHELATHTLPLSCFATHYSTLTDDFAHHPNIRNMHMQTMVDDEKRELLFLYKLVEGVATGSFGTHVANLAGVPMDVVMRAETISNDFAQKFREKQAEKKQNAIPLLLQADFAFLLKLATGAISADADRYKMAETLKILNKFVKNQAL</sequence>
<gene>
    <name evidence="8" type="ORF">M422DRAFT_172322</name>
</gene>
<reference evidence="8 9" key="1">
    <citation type="submission" date="2014-06" db="EMBL/GenBank/DDBJ databases">
        <title>Evolutionary Origins and Diversification of the Mycorrhizal Mutualists.</title>
        <authorList>
            <consortium name="DOE Joint Genome Institute"/>
            <consortium name="Mycorrhizal Genomics Consortium"/>
            <person name="Kohler A."/>
            <person name="Kuo A."/>
            <person name="Nagy L.G."/>
            <person name="Floudas D."/>
            <person name="Copeland A."/>
            <person name="Barry K.W."/>
            <person name="Cichocki N."/>
            <person name="Veneault-Fourrey C."/>
            <person name="LaButti K."/>
            <person name="Lindquist E.A."/>
            <person name="Lipzen A."/>
            <person name="Lundell T."/>
            <person name="Morin E."/>
            <person name="Murat C."/>
            <person name="Riley R."/>
            <person name="Ohm R."/>
            <person name="Sun H."/>
            <person name="Tunlid A."/>
            <person name="Henrissat B."/>
            <person name="Grigoriev I.V."/>
            <person name="Hibbett D.S."/>
            <person name="Martin F."/>
        </authorList>
    </citation>
    <scope>NUCLEOTIDE SEQUENCE [LARGE SCALE GENOMIC DNA]</scope>
    <source>
        <strain evidence="8 9">SS14</strain>
    </source>
</reference>
<dbReference type="Gene3D" id="3.30.420.110">
    <property type="entry name" value="MutS, connector domain"/>
    <property type="match status" value="1"/>
</dbReference>
<keyword evidence="2" id="KW-0547">Nucleotide-binding</keyword>
<dbReference type="PANTHER" id="PTHR11361">
    <property type="entry name" value="DNA MISMATCH REPAIR PROTEIN MUTS FAMILY MEMBER"/>
    <property type="match status" value="1"/>
</dbReference>
<dbReference type="SUPFAM" id="SSF55271">
    <property type="entry name" value="DNA repair protein MutS, domain I"/>
    <property type="match status" value="1"/>
</dbReference>
<dbReference type="AlphaFoldDB" id="A0A0C9VSG3"/>
<feature type="compositionally biased region" description="Polar residues" evidence="6">
    <location>
        <begin position="35"/>
        <end position="45"/>
    </location>
</feature>
<dbReference type="InterPro" id="IPR007695">
    <property type="entry name" value="DNA_mismatch_repair_MutS-lik_N"/>
</dbReference>
<dbReference type="GO" id="GO:0030983">
    <property type="term" value="F:mismatched DNA binding"/>
    <property type="evidence" value="ECO:0007669"/>
    <property type="project" value="InterPro"/>
</dbReference>
<dbReference type="PROSITE" id="PS00486">
    <property type="entry name" value="DNA_MISMATCH_REPAIR_2"/>
    <property type="match status" value="1"/>
</dbReference>
<dbReference type="GO" id="GO:0006298">
    <property type="term" value="P:mismatch repair"/>
    <property type="evidence" value="ECO:0007669"/>
    <property type="project" value="InterPro"/>
</dbReference>
<dbReference type="Gene3D" id="3.40.1170.10">
    <property type="entry name" value="DNA repair protein MutS, domain I"/>
    <property type="match status" value="1"/>
</dbReference>
<evidence type="ECO:0000256" key="3">
    <source>
        <dbReference type="ARBA" id="ARBA00022763"/>
    </source>
</evidence>
<dbReference type="InterPro" id="IPR027417">
    <property type="entry name" value="P-loop_NTPase"/>
</dbReference>
<dbReference type="Proteomes" id="UP000054279">
    <property type="component" value="Unassembled WGS sequence"/>
</dbReference>
<dbReference type="PANTHER" id="PTHR11361:SF148">
    <property type="entry name" value="DNA MISMATCH REPAIR PROTEIN MSH6"/>
    <property type="match status" value="1"/>
</dbReference>
<dbReference type="InterPro" id="IPR000432">
    <property type="entry name" value="DNA_mismatch_repair_MutS_C"/>
</dbReference>
<dbReference type="Pfam" id="PF00488">
    <property type="entry name" value="MutS_V"/>
    <property type="match status" value="1"/>
</dbReference>
<evidence type="ECO:0000256" key="6">
    <source>
        <dbReference type="SAM" id="MobiDB-lite"/>
    </source>
</evidence>